<dbReference type="InterPro" id="IPR002881">
    <property type="entry name" value="DUF58"/>
</dbReference>
<feature type="region of interest" description="Disordered" evidence="1">
    <location>
        <begin position="195"/>
        <end position="221"/>
    </location>
</feature>
<evidence type="ECO:0000259" key="2">
    <source>
        <dbReference type="Pfam" id="PF01882"/>
    </source>
</evidence>
<feature type="region of interest" description="Disordered" evidence="1">
    <location>
        <begin position="1"/>
        <end position="28"/>
    </location>
</feature>
<sequence length="460" mass="49112">MSVPEPPPARPPTWGSHPAGPAGTDGPGAGPWSPALAVTCASAACLVLLVVGVLAARPDVAVLGAAPLVLAVRALRGRPSGASTARFETGDDDDPDALGRAGRLRATLVVEGPGPWAAVTTTRQGRTGADVLVRVDGTRRLTVVARTVRTGPQEVASADVQGVGPDGASVAEPTPTVTRSTVVLPATTPLLDLPLPTRLRGLTGPHESRRPGEGGGLRDVHPWVPGDRLRRIDWRVTARRSPDLRELYVRREHAQAEAVVMLVVDSRDDLGPDPRTWRGSVAPRAQDATSLDRARQAAASLARAYLERGDRVGLDDLGVRRRPVAPGGGRRQLDRIRHALALTAPEGEPTARLRPPRLPSGALVVVFSTFLDDESAAVAARWRTAGHRVVAVDVLPRLRTSGLYDRERLALRMMTLTREDRMAELADQDVELVTWRDQPAVALRVLARRARRHAGAGVPR</sequence>
<feature type="compositionally biased region" description="Pro residues" evidence="1">
    <location>
        <begin position="1"/>
        <end position="11"/>
    </location>
</feature>
<reference evidence="3 4" key="1">
    <citation type="submission" date="2021-05" db="EMBL/GenBank/DDBJ databases">
        <title>Novel species in genus Cellulomonas.</title>
        <authorList>
            <person name="Zhang G."/>
        </authorList>
    </citation>
    <scope>NUCLEOTIDE SEQUENCE [LARGE SCALE GENOMIC DNA]</scope>
    <source>
        <strain evidence="4">zg-ZUI157</strain>
    </source>
</reference>
<evidence type="ECO:0000256" key="1">
    <source>
        <dbReference type="SAM" id="MobiDB-lite"/>
    </source>
</evidence>
<proteinExistence type="predicted"/>
<dbReference type="RefSeq" id="WP_208196483.1">
    <property type="nucleotide sequence ID" value="NZ_CP076023.1"/>
</dbReference>
<dbReference type="EMBL" id="CP076023">
    <property type="protein sequence ID" value="QWC15906.1"/>
    <property type="molecule type" value="Genomic_DNA"/>
</dbReference>
<feature type="compositionally biased region" description="Low complexity" evidence="1">
    <location>
        <begin position="195"/>
        <end position="205"/>
    </location>
</feature>
<accession>A0ABX8GK46</accession>
<gene>
    <name evidence="3" type="ORF">KKR89_16890</name>
</gene>
<dbReference type="PANTHER" id="PTHR33608:SF14">
    <property type="entry name" value="POSSIBLE CONSERVED SECRETED PROTEIN"/>
    <property type="match status" value="1"/>
</dbReference>
<dbReference type="PANTHER" id="PTHR33608">
    <property type="entry name" value="BLL2464 PROTEIN"/>
    <property type="match status" value="1"/>
</dbReference>
<protein>
    <submittedName>
        <fullName evidence="3">DUF58 domain-containing protein</fullName>
    </submittedName>
</protein>
<name>A0ABX8GK46_9CELL</name>
<feature type="domain" description="DUF58" evidence="2">
    <location>
        <begin position="220"/>
        <end position="395"/>
    </location>
</feature>
<dbReference type="Pfam" id="PF01882">
    <property type="entry name" value="DUF58"/>
    <property type="match status" value="1"/>
</dbReference>
<feature type="compositionally biased region" description="Basic and acidic residues" evidence="1">
    <location>
        <begin position="206"/>
        <end position="221"/>
    </location>
</feature>
<organism evidence="3 4">
    <name type="scientific">Cellulomonas dongxiuzhuiae</name>
    <dbReference type="NCBI Taxonomy" id="2819979"/>
    <lineage>
        <taxon>Bacteria</taxon>
        <taxon>Bacillati</taxon>
        <taxon>Actinomycetota</taxon>
        <taxon>Actinomycetes</taxon>
        <taxon>Micrococcales</taxon>
        <taxon>Cellulomonadaceae</taxon>
        <taxon>Cellulomonas</taxon>
    </lineage>
</organism>
<keyword evidence="4" id="KW-1185">Reference proteome</keyword>
<evidence type="ECO:0000313" key="4">
    <source>
        <dbReference type="Proteomes" id="UP000679335"/>
    </source>
</evidence>
<evidence type="ECO:0000313" key="3">
    <source>
        <dbReference type="EMBL" id="QWC15906.1"/>
    </source>
</evidence>
<dbReference type="Proteomes" id="UP000679335">
    <property type="component" value="Chromosome"/>
</dbReference>